<name>A0A1G2H658_9BACT</name>
<dbReference type="SUPFAM" id="SSF101478">
    <property type="entry name" value="ADP-ribosylglycohydrolase"/>
    <property type="match status" value="1"/>
</dbReference>
<organism evidence="4 5">
    <name type="scientific">Candidatus Spechtbacteria bacterium RIFCSPHIGHO2_01_FULL_43_30</name>
    <dbReference type="NCBI Taxonomy" id="1802158"/>
    <lineage>
        <taxon>Bacteria</taxon>
        <taxon>Candidatus Spechtiibacteriota</taxon>
    </lineage>
</organism>
<proteinExistence type="inferred from homology"/>
<dbReference type="EMBL" id="MHOD01000031">
    <property type="protein sequence ID" value="OGZ57418.1"/>
    <property type="molecule type" value="Genomic_DNA"/>
</dbReference>
<dbReference type="PANTHER" id="PTHR16222:SF24">
    <property type="entry name" value="ADP-RIBOSYLHYDROLASE ARH3"/>
    <property type="match status" value="1"/>
</dbReference>
<dbReference type="InterPro" id="IPR050792">
    <property type="entry name" value="ADP-ribosylglycohydrolase"/>
</dbReference>
<sequence>MDQSKFEGCVLGAAVGDALGMPVEMMNGCEIESRFGRITEFISPDRNPNMRFSSRRLQAGSWTDDTQRTFANVFALIESDGRFDMDLFASNFLFMYNSRENRGWGRSTRNSGARLIKGEHWSISGEKNGCGNGVIIGISPFGLLHSVVGGNVDEFIKNCITYARMTHLGTPAIVAGAVHGISIASLVRQRSPDFNTEFFLNDLLDAAIHIENDFSLEKWDDKISDQVRAIRNFMTEGRFDAASPYDVASWFGGGTSYSPNSFGVSYSLFVRKPNSFDCVFDAVNAGGDSDSNASIVGSLVGALNGVSVIPQNLCDGVEGSNSLRSAAVLLFDRLCQTRINC</sequence>
<feature type="binding site" evidence="3">
    <location>
        <position position="288"/>
    </location>
    <ligand>
        <name>Mg(2+)</name>
        <dbReference type="ChEBI" id="CHEBI:18420"/>
        <label>1</label>
    </ligand>
</feature>
<evidence type="ECO:0000313" key="5">
    <source>
        <dbReference type="Proteomes" id="UP000177932"/>
    </source>
</evidence>
<keyword evidence="2" id="KW-0378">Hydrolase</keyword>
<feature type="binding site" evidence="3">
    <location>
        <position position="290"/>
    </location>
    <ligand>
        <name>Mg(2+)</name>
        <dbReference type="ChEBI" id="CHEBI:18420"/>
        <label>1</label>
    </ligand>
</feature>
<comment type="caution">
    <text evidence="4">The sequence shown here is derived from an EMBL/GenBank/DDBJ whole genome shotgun (WGS) entry which is preliminary data.</text>
</comment>
<accession>A0A1G2H658</accession>
<evidence type="ECO:0000256" key="1">
    <source>
        <dbReference type="ARBA" id="ARBA00010702"/>
    </source>
</evidence>
<evidence type="ECO:0008006" key="6">
    <source>
        <dbReference type="Google" id="ProtNLM"/>
    </source>
</evidence>
<protein>
    <recommendedName>
        <fullName evidence="6">ADP-ribosylglycohydrolase</fullName>
    </recommendedName>
</protein>
<feature type="binding site" evidence="3">
    <location>
        <position position="291"/>
    </location>
    <ligand>
        <name>Mg(2+)</name>
        <dbReference type="ChEBI" id="CHEBI:18420"/>
        <label>1</label>
    </ligand>
</feature>
<keyword evidence="3" id="KW-0479">Metal-binding</keyword>
<dbReference type="STRING" id="1802158.A2827_00950"/>
<dbReference type="AlphaFoldDB" id="A0A1G2H658"/>
<gene>
    <name evidence="4" type="ORF">A2827_00950</name>
</gene>
<feature type="binding site" evidence="3">
    <location>
        <position position="65"/>
    </location>
    <ligand>
        <name>Mg(2+)</name>
        <dbReference type="ChEBI" id="CHEBI:18420"/>
        <label>1</label>
    </ligand>
</feature>
<evidence type="ECO:0000313" key="4">
    <source>
        <dbReference type="EMBL" id="OGZ57418.1"/>
    </source>
</evidence>
<feature type="binding site" evidence="3">
    <location>
        <position position="64"/>
    </location>
    <ligand>
        <name>Mg(2+)</name>
        <dbReference type="ChEBI" id="CHEBI:18420"/>
        <label>1</label>
    </ligand>
</feature>
<keyword evidence="3" id="KW-0460">Magnesium</keyword>
<dbReference type="PANTHER" id="PTHR16222">
    <property type="entry name" value="ADP-RIBOSYLGLYCOHYDROLASE"/>
    <property type="match status" value="1"/>
</dbReference>
<dbReference type="GO" id="GO:0046872">
    <property type="term" value="F:metal ion binding"/>
    <property type="evidence" value="ECO:0007669"/>
    <property type="project" value="UniProtKB-KW"/>
</dbReference>
<dbReference type="InterPro" id="IPR005502">
    <property type="entry name" value="Ribosyl_crysJ1"/>
</dbReference>
<dbReference type="InterPro" id="IPR036705">
    <property type="entry name" value="Ribosyl_crysJ1_sf"/>
</dbReference>
<evidence type="ECO:0000256" key="3">
    <source>
        <dbReference type="PIRSR" id="PIRSR605502-1"/>
    </source>
</evidence>
<evidence type="ECO:0000256" key="2">
    <source>
        <dbReference type="ARBA" id="ARBA00022801"/>
    </source>
</evidence>
<reference evidence="4 5" key="1">
    <citation type="journal article" date="2016" name="Nat. Commun.">
        <title>Thousands of microbial genomes shed light on interconnected biogeochemical processes in an aquifer system.</title>
        <authorList>
            <person name="Anantharaman K."/>
            <person name="Brown C.T."/>
            <person name="Hug L.A."/>
            <person name="Sharon I."/>
            <person name="Castelle C.J."/>
            <person name="Probst A.J."/>
            <person name="Thomas B.C."/>
            <person name="Singh A."/>
            <person name="Wilkins M.J."/>
            <person name="Karaoz U."/>
            <person name="Brodie E.L."/>
            <person name="Williams K.H."/>
            <person name="Hubbard S.S."/>
            <person name="Banfield J.F."/>
        </authorList>
    </citation>
    <scope>NUCLEOTIDE SEQUENCE [LARGE SCALE GENOMIC DNA]</scope>
</reference>
<feature type="binding site" evidence="3">
    <location>
        <position position="63"/>
    </location>
    <ligand>
        <name>Mg(2+)</name>
        <dbReference type="ChEBI" id="CHEBI:18420"/>
        <label>1</label>
    </ligand>
</feature>
<comment type="similarity">
    <text evidence="1">Belongs to the ADP-ribosylglycohydrolase family.</text>
</comment>
<comment type="cofactor">
    <cofactor evidence="3">
        <name>Mg(2+)</name>
        <dbReference type="ChEBI" id="CHEBI:18420"/>
    </cofactor>
    <text evidence="3">Binds 2 magnesium ions per subunit.</text>
</comment>
<dbReference type="GO" id="GO:0016787">
    <property type="term" value="F:hydrolase activity"/>
    <property type="evidence" value="ECO:0007669"/>
    <property type="project" value="UniProtKB-KW"/>
</dbReference>
<dbReference type="Pfam" id="PF03747">
    <property type="entry name" value="ADP_ribosyl_GH"/>
    <property type="match status" value="1"/>
</dbReference>
<dbReference type="Gene3D" id="1.10.4080.10">
    <property type="entry name" value="ADP-ribosylation/Crystallin J1"/>
    <property type="match status" value="1"/>
</dbReference>
<dbReference type="Proteomes" id="UP000177932">
    <property type="component" value="Unassembled WGS sequence"/>
</dbReference>